<evidence type="ECO:0000313" key="2">
    <source>
        <dbReference type="EMBL" id="TMP63061.1"/>
    </source>
</evidence>
<evidence type="ECO:0000313" key="4">
    <source>
        <dbReference type="Proteomes" id="UP000307706"/>
    </source>
</evidence>
<protein>
    <submittedName>
        <fullName evidence="2">Uncharacterized protein</fullName>
    </submittedName>
</protein>
<dbReference type="RefSeq" id="WP_138594654.1">
    <property type="nucleotide sequence ID" value="NZ_PNCK01000009.1"/>
</dbReference>
<dbReference type="Proteomes" id="UP000307706">
    <property type="component" value="Unassembled WGS sequence"/>
</dbReference>
<evidence type="ECO:0000313" key="3">
    <source>
        <dbReference type="Proteomes" id="UP000305730"/>
    </source>
</evidence>
<keyword evidence="3" id="KW-1185">Reference proteome</keyword>
<reference evidence="2" key="3">
    <citation type="submission" date="2019-09" db="EMBL/GenBank/DDBJ databases">
        <title>Co-occurence of chitin degradation, pigmentation and bioactivity in marine Pseudoalteromonas.</title>
        <authorList>
            <person name="Sonnenschein E.C."/>
            <person name="Bech P.K."/>
        </authorList>
    </citation>
    <scope>NUCLEOTIDE SEQUENCE</scope>
    <source>
        <strain evidence="2">S2231</strain>
    </source>
</reference>
<organism evidence="2 4">
    <name type="scientific">Pseudoalteromonas citrea</name>
    <dbReference type="NCBI Taxonomy" id="43655"/>
    <lineage>
        <taxon>Bacteria</taxon>
        <taxon>Pseudomonadati</taxon>
        <taxon>Pseudomonadota</taxon>
        <taxon>Gammaproteobacteria</taxon>
        <taxon>Alteromonadales</taxon>
        <taxon>Pseudoalteromonadaceae</taxon>
        <taxon>Pseudoalteromonas</taxon>
    </lineage>
</organism>
<dbReference type="EMBL" id="PNCL01000001">
    <property type="protein sequence ID" value="TMP63061.1"/>
    <property type="molecule type" value="Genomic_DNA"/>
</dbReference>
<reference evidence="2 4" key="1">
    <citation type="submission" date="2017-12" db="EMBL/GenBank/DDBJ databases">
        <authorList>
            <person name="Paulsen S."/>
            <person name="Gram L.K."/>
        </authorList>
    </citation>
    <scope>NUCLEOTIDE SEQUENCE [LARGE SCALE GENOMIC DNA]</scope>
    <source>
        <strain evidence="2 4">S2231</strain>
        <strain evidence="1">S2233</strain>
    </source>
</reference>
<comment type="caution">
    <text evidence="2">The sequence shown here is derived from an EMBL/GenBank/DDBJ whole genome shotgun (WGS) entry which is preliminary data.</text>
</comment>
<dbReference type="AlphaFoldDB" id="A0A5S3XX97"/>
<gene>
    <name evidence="2" type="ORF">CWB96_00190</name>
    <name evidence="1" type="ORF">CWB97_02185</name>
</gene>
<reference evidence="3 4" key="2">
    <citation type="submission" date="2019-06" db="EMBL/GenBank/DDBJ databases">
        <title>Co-occurence of chitin degradation, pigmentation and bioactivity in marine Pseudoalteromonas.</title>
        <authorList>
            <person name="Sonnenschein E.C."/>
            <person name="Bech P.K."/>
        </authorList>
    </citation>
    <scope>NUCLEOTIDE SEQUENCE [LARGE SCALE GENOMIC DNA]</scope>
    <source>
        <strain evidence="4">S2231</strain>
        <strain evidence="1 3">S2233</strain>
    </source>
</reference>
<dbReference type="EMBL" id="PNCK01000009">
    <property type="protein sequence ID" value="TMP46285.1"/>
    <property type="molecule type" value="Genomic_DNA"/>
</dbReference>
<evidence type="ECO:0000313" key="1">
    <source>
        <dbReference type="EMBL" id="TMP46285.1"/>
    </source>
</evidence>
<dbReference type="Proteomes" id="UP000305730">
    <property type="component" value="Unassembled WGS sequence"/>
</dbReference>
<name>A0A5S3XX97_9GAMM</name>
<sequence length="100" mass="11695">MNIKKVLGTIYHQVQPQLVDSLLEHYQPNTENTNQHITFQIAGKYYLSRLSQNDKSYSKKINMIRRVYQAYRVLVGSAIVVQYAEDNQLLQQKHKDTLKG</sequence>
<proteinExistence type="predicted"/>
<accession>A0A5S3XX97</accession>